<reference evidence="2 3" key="1">
    <citation type="journal article" date="2019" name="Int. J. Syst. Evol. Microbiol.">
        <title>The Global Catalogue of Microorganisms (GCM) 10K type strain sequencing project: providing services to taxonomists for standard genome sequencing and annotation.</title>
        <authorList>
            <consortium name="The Broad Institute Genomics Platform"/>
            <consortium name="The Broad Institute Genome Sequencing Center for Infectious Disease"/>
            <person name="Wu L."/>
            <person name="Ma J."/>
        </authorList>
    </citation>
    <scope>NUCLEOTIDE SEQUENCE [LARGE SCALE GENOMIC DNA]</scope>
    <source>
        <strain evidence="2 3">JCM 6833</strain>
    </source>
</reference>
<evidence type="ECO:0000313" key="2">
    <source>
        <dbReference type="EMBL" id="GAA2619153.1"/>
    </source>
</evidence>
<dbReference type="Proteomes" id="UP001501509">
    <property type="component" value="Unassembled WGS sequence"/>
</dbReference>
<sequence>MTSRTARSRFADRPEEIAPQSLSDLLSAEEPQNGAPGGTGGRRGRKRPAMTLRRVT</sequence>
<feature type="region of interest" description="Disordered" evidence="1">
    <location>
        <begin position="1"/>
        <end position="56"/>
    </location>
</feature>
<proteinExistence type="predicted"/>
<protein>
    <recommendedName>
        <fullName evidence="4">Chromosome partitioning protein ParB</fullName>
    </recommendedName>
</protein>
<organism evidence="2 3">
    <name type="scientific">Actinomadura fulvescens</name>
    <dbReference type="NCBI Taxonomy" id="46160"/>
    <lineage>
        <taxon>Bacteria</taxon>
        <taxon>Bacillati</taxon>
        <taxon>Actinomycetota</taxon>
        <taxon>Actinomycetes</taxon>
        <taxon>Streptosporangiales</taxon>
        <taxon>Thermomonosporaceae</taxon>
        <taxon>Actinomadura</taxon>
    </lineage>
</organism>
<accession>A0ABN3Q7X5</accession>
<gene>
    <name evidence="2" type="ORF">GCM10010411_63550</name>
</gene>
<evidence type="ECO:0000256" key="1">
    <source>
        <dbReference type="SAM" id="MobiDB-lite"/>
    </source>
</evidence>
<name>A0ABN3Q7X5_9ACTN</name>
<keyword evidence="3" id="KW-1185">Reference proteome</keyword>
<dbReference type="EMBL" id="BAAATD010000009">
    <property type="protein sequence ID" value="GAA2619153.1"/>
    <property type="molecule type" value="Genomic_DNA"/>
</dbReference>
<dbReference type="RefSeq" id="WP_344546164.1">
    <property type="nucleotide sequence ID" value="NZ_BAAATD010000009.1"/>
</dbReference>
<evidence type="ECO:0008006" key="4">
    <source>
        <dbReference type="Google" id="ProtNLM"/>
    </source>
</evidence>
<comment type="caution">
    <text evidence="2">The sequence shown here is derived from an EMBL/GenBank/DDBJ whole genome shotgun (WGS) entry which is preliminary data.</text>
</comment>
<evidence type="ECO:0000313" key="3">
    <source>
        <dbReference type="Proteomes" id="UP001501509"/>
    </source>
</evidence>